<feature type="transmembrane region" description="Helical" evidence="2">
    <location>
        <begin position="15"/>
        <end position="37"/>
    </location>
</feature>
<dbReference type="EMBL" id="UGTJ01000001">
    <property type="protein sequence ID" value="SUB80075.1"/>
    <property type="molecule type" value="Genomic_DNA"/>
</dbReference>
<protein>
    <submittedName>
        <fullName evidence="3">Uncharacterized protein</fullName>
    </submittedName>
</protein>
<proteinExistence type="predicted"/>
<organism evidence="3 4">
    <name type="scientific">Segatella buccae</name>
    <dbReference type="NCBI Taxonomy" id="28126"/>
    <lineage>
        <taxon>Bacteria</taxon>
        <taxon>Pseudomonadati</taxon>
        <taxon>Bacteroidota</taxon>
        <taxon>Bacteroidia</taxon>
        <taxon>Bacteroidales</taxon>
        <taxon>Prevotellaceae</taxon>
        <taxon>Segatella</taxon>
    </lineage>
</organism>
<accession>A0AAQ1UIU1</accession>
<comment type="caution">
    <text evidence="3">The sequence shown here is derived from an EMBL/GenBank/DDBJ whole genome shotgun (WGS) entry which is preliminary data.</text>
</comment>
<reference evidence="3 4" key="1">
    <citation type="submission" date="2018-06" db="EMBL/GenBank/DDBJ databases">
        <authorList>
            <consortium name="Pathogen Informatics"/>
            <person name="Doyle S."/>
        </authorList>
    </citation>
    <scope>NUCLEOTIDE SEQUENCE [LARGE SCALE GENOMIC DNA]</scope>
    <source>
        <strain evidence="3 4">NCTC13063</strain>
    </source>
</reference>
<evidence type="ECO:0000313" key="4">
    <source>
        <dbReference type="Proteomes" id="UP000255283"/>
    </source>
</evidence>
<dbReference type="AlphaFoldDB" id="A0AAQ1UIU1"/>
<evidence type="ECO:0000256" key="1">
    <source>
        <dbReference type="SAM" id="MobiDB-lite"/>
    </source>
</evidence>
<feature type="compositionally biased region" description="Basic and acidic residues" evidence="1">
    <location>
        <begin position="75"/>
        <end position="85"/>
    </location>
</feature>
<keyword evidence="2" id="KW-1133">Transmembrane helix</keyword>
<feature type="transmembrane region" description="Helical" evidence="2">
    <location>
        <begin position="120"/>
        <end position="149"/>
    </location>
</feature>
<name>A0AAQ1UIU1_9BACT</name>
<keyword evidence="2" id="KW-0812">Transmembrane</keyword>
<feature type="region of interest" description="Disordered" evidence="1">
    <location>
        <begin position="71"/>
        <end position="103"/>
    </location>
</feature>
<sequence length="153" mass="16612">MILASANYSAKDTNLYFSAISCHAVIFSCNARIISVLRMIGNRGNDSKLLSLHGRFAVIAVLPLQLSVEAPEGGNEEKVGHEPGPPRKRKEVSPTPSPKREGGECAKLCLQGGVEDLSGWYAMSVCWMIIKFKGNLVCLCLQITLFIFVTTGI</sequence>
<evidence type="ECO:0000256" key="2">
    <source>
        <dbReference type="SAM" id="Phobius"/>
    </source>
</evidence>
<keyword evidence="2" id="KW-0472">Membrane</keyword>
<dbReference type="Proteomes" id="UP000255283">
    <property type="component" value="Unassembled WGS sequence"/>
</dbReference>
<evidence type="ECO:0000313" key="3">
    <source>
        <dbReference type="EMBL" id="SUB80075.1"/>
    </source>
</evidence>
<gene>
    <name evidence="3" type="ORF">NCTC13063_01355</name>
</gene>